<dbReference type="Proteomes" id="UP001054945">
    <property type="component" value="Unassembled WGS sequence"/>
</dbReference>
<sequence length="87" mass="10229">MRYPFLFLKLNNFAKETLQQQQHQEEMPSRLQTFTLPQYEFHTSSLTRLEELKKKKKEKGAAMSREMKKHAGGRVLINAFSGKKVSK</sequence>
<evidence type="ECO:0000313" key="2">
    <source>
        <dbReference type="Proteomes" id="UP001054945"/>
    </source>
</evidence>
<organism evidence="1 2">
    <name type="scientific">Caerostris extrusa</name>
    <name type="common">Bark spider</name>
    <name type="synonym">Caerostris bankana</name>
    <dbReference type="NCBI Taxonomy" id="172846"/>
    <lineage>
        <taxon>Eukaryota</taxon>
        <taxon>Metazoa</taxon>
        <taxon>Ecdysozoa</taxon>
        <taxon>Arthropoda</taxon>
        <taxon>Chelicerata</taxon>
        <taxon>Arachnida</taxon>
        <taxon>Araneae</taxon>
        <taxon>Araneomorphae</taxon>
        <taxon>Entelegynae</taxon>
        <taxon>Araneoidea</taxon>
        <taxon>Araneidae</taxon>
        <taxon>Caerostris</taxon>
    </lineage>
</organism>
<gene>
    <name evidence="1" type="ORF">CEXT_432601</name>
</gene>
<accession>A0AAV4YAG4</accession>
<reference evidence="1 2" key="1">
    <citation type="submission" date="2021-06" db="EMBL/GenBank/DDBJ databases">
        <title>Caerostris extrusa draft genome.</title>
        <authorList>
            <person name="Kono N."/>
            <person name="Arakawa K."/>
        </authorList>
    </citation>
    <scope>NUCLEOTIDE SEQUENCE [LARGE SCALE GENOMIC DNA]</scope>
</reference>
<protein>
    <submittedName>
        <fullName evidence="1">Uncharacterized protein</fullName>
    </submittedName>
</protein>
<name>A0AAV4YAG4_CAEEX</name>
<dbReference type="EMBL" id="BPLR01019019">
    <property type="protein sequence ID" value="GIZ03968.1"/>
    <property type="molecule type" value="Genomic_DNA"/>
</dbReference>
<dbReference type="AlphaFoldDB" id="A0AAV4YAG4"/>
<keyword evidence="2" id="KW-1185">Reference proteome</keyword>
<proteinExistence type="predicted"/>
<comment type="caution">
    <text evidence="1">The sequence shown here is derived from an EMBL/GenBank/DDBJ whole genome shotgun (WGS) entry which is preliminary data.</text>
</comment>
<evidence type="ECO:0000313" key="1">
    <source>
        <dbReference type="EMBL" id="GIZ03968.1"/>
    </source>
</evidence>